<dbReference type="SUPFAM" id="SSF52540">
    <property type="entry name" value="P-loop containing nucleoside triphosphate hydrolases"/>
    <property type="match status" value="1"/>
</dbReference>
<dbReference type="KEGG" id="nah:F5544_17605"/>
<evidence type="ECO:0000313" key="3">
    <source>
        <dbReference type="EMBL" id="QIS11397.1"/>
    </source>
</evidence>
<organism evidence="3 4">
    <name type="scientific">Nocardia arthritidis</name>
    <dbReference type="NCBI Taxonomy" id="228602"/>
    <lineage>
        <taxon>Bacteria</taxon>
        <taxon>Bacillati</taxon>
        <taxon>Actinomycetota</taxon>
        <taxon>Actinomycetes</taxon>
        <taxon>Mycobacteriales</taxon>
        <taxon>Nocardiaceae</taxon>
        <taxon>Nocardia</taxon>
    </lineage>
</organism>
<dbReference type="PANTHER" id="PTHR47691">
    <property type="entry name" value="REGULATOR-RELATED"/>
    <property type="match status" value="1"/>
</dbReference>
<dbReference type="InterPro" id="IPR036390">
    <property type="entry name" value="WH_DNA-bd_sf"/>
</dbReference>
<dbReference type="Proteomes" id="UP000503540">
    <property type="component" value="Chromosome"/>
</dbReference>
<dbReference type="InterPro" id="IPR027417">
    <property type="entry name" value="P-loop_NTPase"/>
</dbReference>
<dbReference type="InterPro" id="IPR002182">
    <property type="entry name" value="NB-ARC"/>
</dbReference>
<feature type="region of interest" description="Disordered" evidence="1">
    <location>
        <begin position="111"/>
        <end position="139"/>
    </location>
</feature>
<gene>
    <name evidence="3" type="ORF">F5544_17605</name>
</gene>
<evidence type="ECO:0000256" key="1">
    <source>
        <dbReference type="SAM" id="MobiDB-lite"/>
    </source>
</evidence>
<dbReference type="SUPFAM" id="SSF46785">
    <property type="entry name" value="Winged helix' DNA-binding domain"/>
    <property type="match status" value="1"/>
</dbReference>
<dbReference type="Gene3D" id="3.40.50.300">
    <property type="entry name" value="P-loop containing nucleotide triphosphate hydrolases"/>
    <property type="match status" value="1"/>
</dbReference>
<reference evidence="3 4" key="1">
    <citation type="journal article" date="2019" name="ACS Chem. Biol.">
        <title>Identification and Mobilization of a Cryptic Antibiotic Biosynthesis Gene Locus from a Human-Pathogenic Nocardia Isolate.</title>
        <authorList>
            <person name="Herisse M."/>
            <person name="Ishida K."/>
            <person name="Porter J.L."/>
            <person name="Howden B."/>
            <person name="Hertweck C."/>
            <person name="Stinear T.P."/>
            <person name="Pidot S.J."/>
        </authorList>
    </citation>
    <scope>NUCLEOTIDE SEQUENCE [LARGE SCALE GENOMIC DNA]</scope>
    <source>
        <strain evidence="3 4">AUSMDU00012717</strain>
    </source>
</reference>
<keyword evidence="4" id="KW-1185">Reference proteome</keyword>
<proteinExistence type="predicted"/>
<dbReference type="PANTHER" id="PTHR47691:SF3">
    <property type="entry name" value="HTH-TYPE TRANSCRIPTIONAL REGULATOR RV0890C-RELATED"/>
    <property type="match status" value="1"/>
</dbReference>
<name>A0A6G9YE91_9NOCA</name>
<dbReference type="GO" id="GO:0043531">
    <property type="term" value="F:ADP binding"/>
    <property type="evidence" value="ECO:0007669"/>
    <property type="project" value="InterPro"/>
</dbReference>
<protein>
    <submittedName>
        <fullName evidence="3">NB-ARC domain-containing protein</fullName>
    </submittedName>
</protein>
<dbReference type="EMBL" id="CP046172">
    <property type="protein sequence ID" value="QIS11397.1"/>
    <property type="molecule type" value="Genomic_DNA"/>
</dbReference>
<evidence type="ECO:0000259" key="2">
    <source>
        <dbReference type="Pfam" id="PF00931"/>
    </source>
</evidence>
<dbReference type="PRINTS" id="PR00364">
    <property type="entry name" value="DISEASERSIST"/>
</dbReference>
<feature type="domain" description="NB-ARC" evidence="2">
    <location>
        <begin position="166"/>
        <end position="280"/>
    </location>
</feature>
<dbReference type="AlphaFoldDB" id="A0A6G9YE91"/>
<evidence type="ECO:0000313" key="4">
    <source>
        <dbReference type="Proteomes" id="UP000503540"/>
    </source>
</evidence>
<dbReference type="Pfam" id="PF00931">
    <property type="entry name" value="NB-ARC"/>
    <property type="match status" value="1"/>
</dbReference>
<accession>A0A6G9YE91</accession>
<sequence length="481" mass="51771">MSSGGTRPRRSLVPHCDSEVGQLHMGRRERPIDTCTGPLAAFAGELRGLRAAAGNPSYRRMAGVALYSPSVLSEAASGHRLPTLQVTLAFVKACGGSAAEWESRWRAVCGTDAPGEQSADDRQAAADPGRPRPAQLPIGPHEFVGRAAEFDRARATAAQLDSRAPLIVRGPVGIGKTTFALRFAHQLVRDFPDGQLYADMGATRPDRAVPMDVMAGFLHALGVPPDQVPGDEMHRTGLYRSMLAERRVMVLLDNVFDERQVRPLLARSQHSQILVTSRSRLLGLEGVRRISLGPLSRAESIGLLRVLVGGDRVNAEYSAAQQITEFSGQLPLALTITGRKIAAQPGRRLIEVADRLAAGVHVANWLRIGDVGLSDAVLPAFLALPPLAKHVVHMLGGRADELTVGGLAEMLHISIDSAEYAMDRLIDGGLLHRVSSHDRYFVPPLIGQLIAQETDRFAIQADPDTEPLRAVLRVAGVPFAD</sequence>